<feature type="compositionally biased region" description="Low complexity" evidence="1">
    <location>
        <begin position="161"/>
        <end position="172"/>
    </location>
</feature>
<feature type="region of interest" description="Disordered" evidence="1">
    <location>
        <begin position="65"/>
        <end position="207"/>
    </location>
</feature>
<comment type="caution">
    <text evidence="2">The sequence shown here is derived from an EMBL/GenBank/DDBJ whole genome shotgun (WGS) entry which is preliminary data.</text>
</comment>
<evidence type="ECO:0000313" key="2">
    <source>
        <dbReference type="EMBL" id="KAK3392181.1"/>
    </source>
</evidence>
<dbReference type="Proteomes" id="UP001281003">
    <property type="component" value="Unassembled WGS sequence"/>
</dbReference>
<feature type="compositionally biased region" description="Low complexity" evidence="1">
    <location>
        <begin position="198"/>
        <end position="207"/>
    </location>
</feature>
<name>A0AAE0U5Y9_SORBR</name>
<reference evidence="2" key="2">
    <citation type="submission" date="2023-07" db="EMBL/GenBank/DDBJ databases">
        <authorList>
            <consortium name="Lawrence Berkeley National Laboratory"/>
            <person name="Haridas S."/>
            <person name="Hensen N."/>
            <person name="Bonometti L."/>
            <person name="Westerberg I."/>
            <person name="Brannstrom I.O."/>
            <person name="Guillou S."/>
            <person name="Cros-Aarteil S."/>
            <person name="Calhoun S."/>
            <person name="Kuo A."/>
            <person name="Mondo S."/>
            <person name="Pangilinan J."/>
            <person name="Riley R."/>
            <person name="LaButti K."/>
            <person name="Andreopoulos B."/>
            <person name="Lipzen A."/>
            <person name="Chen C."/>
            <person name="Yanf M."/>
            <person name="Daum C."/>
            <person name="Ng V."/>
            <person name="Clum A."/>
            <person name="Steindorff A."/>
            <person name="Ohm R."/>
            <person name="Martin F."/>
            <person name="Silar P."/>
            <person name="Natvig D."/>
            <person name="Lalanne C."/>
            <person name="Gautier V."/>
            <person name="Ament-velasquez S.L."/>
            <person name="Kruys A."/>
            <person name="Hutchinson M.I."/>
            <person name="Powell A.J."/>
            <person name="Barry K."/>
            <person name="Miller A.N."/>
            <person name="Grigoriev I.V."/>
            <person name="Debuchy R."/>
            <person name="Gladieux P."/>
            <person name="Thoren M.H."/>
            <person name="Johannesson H."/>
        </authorList>
    </citation>
    <scope>NUCLEOTIDE SEQUENCE</scope>
    <source>
        <strain evidence="2">FGSC 1904</strain>
    </source>
</reference>
<dbReference type="EMBL" id="JAUTDP010000012">
    <property type="protein sequence ID" value="KAK3392181.1"/>
    <property type="molecule type" value="Genomic_DNA"/>
</dbReference>
<keyword evidence="3" id="KW-1185">Reference proteome</keyword>
<feature type="compositionally biased region" description="Low complexity" evidence="1">
    <location>
        <begin position="91"/>
        <end position="101"/>
    </location>
</feature>
<evidence type="ECO:0000313" key="3">
    <source>
        <dbReference type="Proteomes" id="UP001281003"/>
    </source>
</evidence>
<proteinExistence type="predicted"/>
<gene>
    <name evidence="2" type="ORF">B0T20DRAFT_75729</name>
</gene>
<sequence length="286" mass="31882">MYFKFSSQTAMAQFRIHLPSFLWALYSTLKDTIFGPHCYFSITAFRTSFLVSYSCLHALQMDNQPHRAPGASHPSTSDQRDDGDRNQLGASSSKPKLSSKISIRDLVNSPPPPAPAVPEAPRRLLPPAPRQQQSPQEPDEPQESQASTQQESPQEFDEAQESQASTQQQSSQESDEPQESQAFKQLESPSHPDEPQESQESQAPQQQDDGAVVLIMPINCDLCRTSTGYLCNRQSPTCYRCILKGKGMRVPLPFTDLAIGLYSSTLADTLDRMHLLSKTREGVRRV</sequence>
<feature type="compositionally biased region" description="Pro residues" evidence="1">
    <location>
        <begin position="109"/>
        <end position="129"/>
    </location>
</feature>
<dbReference type="AlphaFoldDB" id="A0AAE0U5Y9"/>
<protein>
    <submittedName>
        <fullName evidence="2">Uncharacterized protein</fullName>
    </submittedName>
</protein>
<accession>A0AAE0U5Y9</accession>
<organism evidence="2 3">
    <name type="scientific">Sordaria brevicollis</name>
    <dbReference type="NCBI Taxonomy" id="83679"/>
    <lineage>
        <taxon>Eukaryota</taxon>
        <taxon>Fungi</taxon>
        <taxon>Dikarya</taxon>
        <taxon>Ascomycota</taxon>
        <taxon>Pezizomycotina</taxon>
        <taxon>Sordariomycetes</taxon>
        <taxon>Sordariomycetidae</taxon>
        <taxon>Sordariales</taxon>
        <taxon>Sordariaceae</taxon>
        <taxon>Sordaria</taxon>
    </lineage>
</organism>
<evidence type="ECO:0000256" key="1">
    <source>
        <dbReference type="SAM" id="MobiDB-lite"/>
    </source>
</evidence>
<reference evidence="2" key="1">
    <citation type="journal article" date="2023" name="Mol. Phylogenet. Evol.">
        <title>Genome-scale phylogeny and comparative genomics of the fungal order Sordariales.</title>
        <authorList>
            <person name="Hensen N."/>
            <person name="Bonometti L."/>
            <person name="Westerberg I."/>
            <person name="Brannstrom I.O."/>
            <person name="Guillou S."/>
            <person name="Cros-Aarteil S."/>
            <person name="Calhoun S."/>
            <person name="Haridas S."/>
            <person name="Kuo A."/>
            <person name="Mondo S."/>
            <person name="Pangilinan J."/>
            <person name="Riley R."/>
            <person name="LaButti K."/>
            <person name="Andreopoulos B."/>
            <person name="Lipzen A."/>
            <person name="Chen C."/>
            <person name="Yan M."/>
            <person name="Daum C."/>
            <person name="Ng V."/>
            <person name="Clum A."/>
            <person name="Steindorff A."/>
            <person name="Ohm R.A."/>
            <person name="Martin F."/>
            <person name="Silar P."/>
            <person name="Natvig D.O."/>
            <person name="Lalanne C."/>
            <person name="Gautier V."/>
            <person name="Ament-Velasquez S.L."/>
            <person name="Kruys A."/>
            <person name="Hutchinson M.I."/>
            <person name="Powell A.J."/>
            <person name="Barry K."/>
            <person name="Miller A.N."/>
            <person name="Grigoriev I.V."/>
            <person name="Debuchy R."/>
            <person name="Gladieux P."/>
            <person name="Hiltunen Thoren M."/>
            <person name="Johannesson H."/>
        </authorList>
    </citation>
    <scope>NUCLEOTIDE SEQUENCE</scope>
    <source>
        <strain evidence="2">FGSC 1904</strain>
    </source>
</reference>